<evidence type="ECO:0008006" key="4">
    <source>
        <dbReference type="Google" id="ProtNLM"/>
    </source>
</evidence>
<keyword evidence="3" id="KW-1185">Reference proteome</keyword>
<feature type="compositionally biased region" description="Polar residues" evidence="1">
    <location>
        <begin position="9"/>
        <end position="25"/>
    </location>
</feature>
<proteinExistence type="predicted"/>
<protein>
    <recommendedName>
        <fullName evidence="4">GNAT family N-acetyltransferase</fullName>
    </recommendedName>
</protein>
<name>A0ABV5VI63_9ACTN</name>
<dbReference type="Proteomes" id="UP001589703">
    <property type="component" value="Unassembled WGS sequence"/>
</dbReference>
<reference evidence="2 3" key="1">
    <citation type="submission" date="2024-09" db="EMBL/GenBank/DDBJ databases">
        <authorList>
            <person name="Sun Q."/>
            <person name="Mori K."/>
        </authorList>
    </citation>
    <scope>NUCLEOTIDE SEQUENCE [LARGE SCALE GENOMIC DNA]</scope>
    <source>
        <strain evidence="2 3">JCM 10918</strain>
    </source>
</reference>
<feature type="non-terminal residue" evidence="2">
    <location>
        <position position="1"/>
    </location>
</feature>
<gene>
    <name evidence="2" type="ORF">ACFFRO_20605</name>
</gene>
<sequence length="92" mass="10465">FRAHERSTRGNAVASQGRTSAKTGYTTSRDAITVETAEWQEDGWREWLLWSEVCAEESPSEFMRGLARDSVEMLRADEGRTLGFVRVVGRRL</sequence>
<comment type="caution">
    <text evidence="2">The sequence shown here is derived from an EMBL/GenBank/DDBJ whole genome shotgun (WGS) entry which is preliminary data.</text>
</comment>
<accession>A0ABV5VI63</accession>
<organism evidence="2 3">
    <name type="scientific">Streptomyces thermocoprophilus</name>
    <dbReference type="NCBI Taxonomy" id="78356"/>
    <lineage>
        <taxon>Bacteria</taxon>
        <taxon>Bacillati</taxon>
        <taxon>Actinomycetota</taxon>
        <taxon>Actinomycetes</taxon>
        <taxon>Kitasatosporales</taxon>
        <taxon>Streptomycetaceae</taxon>
        <taxon>Streptomyces</taxon>
    </lineage>
</organism>
<dbReference type="EMBL" id="JBHMAR010000028">
    <property type="protein sequence ID" value="MFB9737513.1"/>
    <property type="molecule type" value="Genomic_DNA"/>
</dbReference>
<evidence type="ECO:0000313" key="3">
    <source>
        <dbReference type="Proteomes" id="UP001589703"/>
    </source>
</evidence>
<evidence type="ECO:0000256" key="1">
    <source>
        <dbReference type="SAM" id="MobiDB-lite"/>
    </source>
</evidence>
<feature type="region of interest" description="Disordered" evidence="1">
    <location>
        <begin position="1"/>
        <end position="25"/>
    </location>
</feature>
<evidence type="ECO:0000313" key="2">
    <source>
        <dbReference type="EMBL" id="MFB9737513.1"/>
    </source>
</evidence>